<gene>
    <name evidence="1" type="ORF">APT59_14315</name>
</gene>
<dbReference type="Proteomes" id="UP000064137">
    <property type="component" value="Chromosome"/>
</dbReference>
<dbReference type="RefSeq" id="WP_059315476.1">
    <property type="nucleotide sequence ID" value="NZ_CP013987.1"/>
</dbReference>
<evidence type="ECO:0000313" key="2">
    <source>
        <dbReference type="Proteomes" id="UP000064137"/>
    </source>
</evidence>
<dbReference type="KEGG" id="por:APT59_14315"/>
<name>A0A0U4P988_9PSED</name>
<proteinExistence type="predicted"/>
<reference evidence="1 2" key="1">
    <citation type="submission" date="2016-01" db="EMBL/GenBank/DDBJ databases">
        <title>Annotation of Pseudomonas oryzihabitans USDA-ARS-USMARC-56511.</title>
        <authorList>
            <person name="Harhay G.P."/>
            <person name="Harhay D.M."/>
            <person name="Smith T.P.L."/>
            <person name="Bono J.L."/>
            <person name="Heaton M.P."/>
            <person name="Clawson M.L."/>
            <person name="Chitko-Mckown C.G."/>
            <person name="Capik S.F."/>
            <person name="DeDonder K.D."/>
            <person name="Apley M.D."/>
            <person name="Lubbers B.V."/>
            <person name="White B.J."/>
            <person name="Larson R.L."/>
        </authorList>
    </citation>
    <scope>NUCLEOTIDE SEQUENCE [LARGE SCALE GENOMIC DNA]</scope>
    <source>
        <strain evidence="1 2">USDA-ARS-USMARC-56511</strain>
    </source>
</reference>
<organism evidence="1 2">
    <name type="scientific">Pseudomonas oryzihabitans</name>
    <dbReference type="NCBI Taxonomy" id="47885"/>
    <lineage>
        <taxon>Bacteria</taxon>
        <taxon>Pseudomonadati</taxon>
        <taxon>Pseudomonadota</taxon>
        <taxon>Gammaproteobacteria</taxon>
        <taxon>Pseudomonadales</taxon>
        <taxon>Pseudomonadaceae</taxon>
        <taxon>Pseudomonas</taxon>
    </lineage>
</organism>
<evidence type="ECO:0000313" key="1">
    <source>
        <dbReference type="EMBL" id="ALZ85311.1"/>
    </source>
</evidence>
<dbReference type="OrthoDB" id="6903243at2"/>
<accession>A0A0U4P988</accession>
<dbReference type="EMBL" id="CP013987">
    <property type="protein sequence ID" value="ALZ85311.1"/>
    <property type="molecule type" value="Genomic_DNA"/>
</dbReference>
<protein>
    <submittedName>
        <fullName evidence="1">Uncharacterized protein</fullName>
    </submittedName>
</protein>
<dbReference type="AlphaFoldDB" id="A0A0U4P988"/>
<sequence>MSLSRPIHWYRTRSTLEIVALGLGIIALVVAVDQGLRNSPSEHLADYHACKGDGGLARMNAIGEIVCRLPSPVIGQVAAKTPAVSGL</sequence>